<sequence length="123" mass="13281">MHQVSWEEAQLPPIGILSPAYKSNGHVFTSGCVGSLPDGSIAETVEEQTELAIKNLSTILTTSGSSLDKVLKVLLFIADPADGPKVNEIYAKYFLQKPARSCVVVAFPNGKIKVELECVAEYE</sequence>
<evidence type="ECO:0000313" key="3">
    <source>
        <dbReference type="Proteomes" id="UP000837801"/>
    </source>
</evidence>
<dbReference type="PANTHER" id="PTHR11803">
    <property type="entry name" value="2-IMINOBUTANOATE/2-IMINOPROPANOATE DEAMINASE RIDA"/>
    <property type="match status" value="1"/>
</dbReference>
<dbReference type="OrthoDB" id="309640at2759"/>
<comment type="caution">
    <text evidence="2">The sequence shown here is derived from an EMBL/GenBank/DDBJ whole genome shotgun (WGS) entry which is preliminary data.</text>
</comment>
<keyword evidence="3" id="KW-1185">Reference proteome</keyword>
<reference evidence="2" key="1">
    <citation type="submission" date="2022-03" db="EMBL/GenBank/DDBJ databases">
        <authorList>
            <person name="Legras J.-L."/>
            <person name="Devillers H."/>
            <person name="Grondin C."/>
        </authorList>
    </citation>
    <scope>NUCLEOTIDE SEQUENCE</scope>
    <source>
        <strain evidence="2">CLIB 1423</strain>
    </source>
</reference>
<dbReference type="InterPro" id="IPR035959">
    <property type="entry name" value="RutC-like_sf"/>
</dbReference>
<dbReference type="PANTHER" id="PTHR11803:SF58">
    <property type="entry name" value="PROTEIN HMF1-RELATED"/>
    <property type="match status" value="1"/>
</dbReference>
<evidence type="ECO:0000313" key="2">
    <source>
        <dbReference type="EMBL" id="CAH2356026.1"/>
    </source>
</evidence>
<dbReference type="Gene3D" id="3.30.1330.40">
    <property type="entry name" value="RutC-like"/>
    <property type="match status" value="1"/>
</dbReference>
<protein>
    <submittedName>
        <fullName evidence="2">Protein Hmf1p</fullName>
    </submittedName>
</protein>
<dbReference type="SUPFAM" id="SSF55298">
    <property type="entry name" value="YjgF-like"/>
    <property type="match status" value="1"/>
</dbReference>
<dbReference type="Pfam" id="PF01042">
    <property type="entry name" value="Ribonuc_L-PSP"/>
    <property type="match status" value="1"/>
</dbReference>
<comment type="similarity">
    <text evidence="1">Belongs to the RutC family.</text>
</comment>
<dbReference type="GO" id="GO:0019239">
    <property type="term" value="F:deaminase activity"/>
    <property type="evidence" value="ECO:0007669"/>
    <property type="project" value="TreeGrafter"/>
</dbReference>
<dbReference type="CDD" id="cd00448">
    <property type="entry name" value="YjgF_YER057c_UK114_family"/>
    <property type="match status" value="1"/>
</dbReference>
<accession>A0A9P0QUR2</accession>
<organism evidence="2 3">
    <name type="scientific">[Candida] railenensis</name>
    <dbReference type="NCBI Taxonomy" id="45579"/>
    <lineage>
        <taxon>Eukaryota</taxon>
        <taxon>Fungi</taxon>
        <taxon>Dikarya</taxon>
        <taxon>Ascomycota</taxon>
        <taxon>Saccharomycotina</taxon>
        <taxon>Pichiomycetes</taxon>
        <taxon>Debaryomycetaceae</taxon>
        <taxon>Kurtzmaniella</taxon>
    </lineage>
</organism>
<dbReference type="GO" id="GO:0005829">
    <property type="term" value="C:cytosol"/>
    <property type="evidence" value="ECO:0007669"/>
    <property type="project" value="TreeGrafter"/>
</dbReference>
<proteinExistence type="inferred from homology"/>
<dbReference type="InterPro" id="IPR006175">
    <property type="entry name" value="YjgF/YER057c/UK114"/>
</dbReference>
<name>A0A9P0QUR2_9ASCO</name>
<dbReference type="Proteomes" id="UP000837801">
    <property type="component" value="Unassembled WGS sequence"/>
</dbReference>
<evidence type="ECO:0000256" key="1">
    <source>
        <dbReference type="ARBA" id="ARBA00010552"/>
    </source>
</evidence>
<gene>
    <name evidence="2" type="ORF">CLIB1423_43S00276</name>
</gene>
<dbReference type="EMBL" id="CAKXYY010000043">
    <property type="protein sequence ID" value="CAH2356026.1"/>
    <property type="molecule type" value="Genomic_DNA"/>
</dbReference>
<dbReference type="GO" id="GO:0005739">
    <property type="term" value="C:mitochondrion"/>
    <property type="evidence" value="ECO:0007669"/>
    <property type="project" value="TreeGrafter"/>
</dbReference>
<dbReference type="AlphaFoldDB" id="A0A9P0QUR2"/>